<dbReference type="RefSeq" id="WP_344601908.1">
    <property type="nucleotide sequence ID" value="NZ_BAAAHE010000007.1"/>
</dbReference>
<reference evidence="3 4" key="1">
    <citation type="journal article" date="2019" name="Int. J. Syst. Evol. Microbiol.">
        <title>The Global Catalogue of Microorganisms (GCM) 10K type strain sequencing project: providing services to taxonomists for standard genome sequencing and annotation.</title>
        <authorList>
            <consortium name="The Broad Institute Genomics Platform"/>
            <consortium name="The Broad Institute Genome Sequencing Center for Infectious Disease"/>
            <person name="Wu L."/>
            <person name="Ma J."/>
        </authorList>
    </citation>
    <scope>NUCLEOTIDE SEQUENCE [LARGE SCALE GENOMIC DNA]</scope>
    <source>
        <strain evidence="3 4">JCM 10671</strain>
    </source>
</reference>
<comment type="caution">
    <text evidence="3">The sequence shown here is derived from an EMBL/GenBank/DDBJ whole genome shotgun (WGS) entry which is preliminary data.</text>
</comment>
<evidence type="ECO:0000313" key="3">
    <source>
        <dbReference type="EMBL" id="GAA0608677.1"/>
    </source>
</evidence>
<gene>
    <name evidence="3" type="ORF">GCM10009547_08290</name>
</gene>
<dbReference type="Proteomes" id="UP001500957">
    <property type="component" value="Unassembled WGS sequence"/>
</dbReference>
<name>A0ABN1GCR8_9ACTN</name>
<dbReference type="EMBL" id="BAAAHE010000007">
    <property type="protein sequence ID" value="GAA0608677.1"/>
    <property type="molecule type" value="Genomic_DNA"/>
</dbReference>
<dbReference type="Pfam" id="PF01569">
    <property type="entry name" value="PAP2"/>
    <property type="match status" value="1"/>
</dbReference>
<dbReference type="PANTHER" id="PTHR14969">
    <property type="entry name" value="SPHINGOSINE-1-PHOSPHATE PHOSPHOHYDROLASE"/>
    <property type="match status" value="1"/>
</dbReference>
<feature type="domain" description="Phosphatidic acid phosphatase type 2/haloperoxidase" evidence="2">
    <location>
        <begin position="86"/>
        <end position="197"/>
    </location>
</feature>
<protein>
    <submittedName>
        <fullName evidence="3">Phosphatase PAP2 family protein</fullName>
    </submittedName>
</protein>
<evidence type="ECO:0000313" key="4">
    <source>
        <dbReference type="Proteomes" id="UP001500957"/>
    </source>
</evidence>
<keyword evidence="1" id="KW-0812">Transmembrane</keyword>
<feature type="transmembrane region" description="Helical" evidence="1">
    <location>
        <begin position="126"/>
        <end position="144"/>
    </location>
</feature>
<keyword evidence="1" id="KW-0472">Membrane</keyword>
<dbReference type="Gene3D" id="1.20.144.10">
    <property type="entry name" value="Phosphatidic acid phosphatase type 2/haloperoxidase"/>
    <property type="match status" value="1"/>
</dbReference>
<dbReference type="PANTHER" id="PTHR14969:SF13">
    <property type="entry name" value="AT30094P"/>
    <property type="match status" value="1"/>
</dbReference>
<sequence length="213" mass="22840">MRARRVALGTGVCFAVIAVLVRTEFSPLLDLDRDVTRSAVDLARDHETYRDAMKTATWLLHSQLVLLYAAVVALGLADARRPAAAVWLAAVVGVGTVVNPVLKVLFDRERPVVPEPVDTFSGLSFPSGHAASAGLICAALAVLLWPRPGRVGHVALVTGVAVIPLLSGWTRLTLGAHFLSDVVAGVLWSVAWVAAWQPALPALERRLAPPRWR</sequence>
<feature type="transmembrane region" description="Helical" evidence="1">
    <location>
        <begin position="84"/>
        <end position="106"/>
    </location>
</feature>
<proteinExistence type="predicted"/>
<feature type="transmembrane region" description="Helical" evidence="1">
    <location>
        <begin position="182"/>
        <end position="203"/>
    </location>
</feature>
<evidence type="ECO:0000256" key="1">
    <source>
        <dbReference type="SAM" id="Phobius"/>
    </source>
</evidence>
<dbReference type="SMART" id="SM00014">
    <property type="entry name" value="acidPPc"/>
    <property type="match status" value="1"/>
</dbReference>
<dbReference type="InterPro" id="IPR036938">
    <property type="entry name" value="PAP2/HPO_sf"/>
</dbReference>
<dbReference type="InterPro" id="IPR000326">
    <property type="entry name" value="PAP2/HPO"/>
</dbReference>
<feature type="transmembrane region" description="Helical" evidence="1">
    <location>
        <begin position="58"/>
        <end position="77"/>
    </location>
</feature>
<dbReference type="SUPFAM" id="SSF48317">
    <property type="entry name" value="Acid phosphatase/Vanadium-dependent haloperoxidase"/>
    <property type="match status" value="1"/>
</dbReference>
<feature type="transmembrane region" description="Helical" evidence="1">
    <location>
        <begin position="151"/>
        <end position="170"/>
    </location>
</feature>
<keyword evidence="1" id="KW-1133">Transmembrane helix</keyword>
<keyword evidence="4" id="KW-1185">Reference proteome</keyword>
<organism evidence="3 4">
    <name type="scientific">Sporichthya brevicatena</name>
    <dbReference type="NCBI Taxonomy" id="171442"/>
    <lineage>
        <taxon>Bacteria</taxon>
        <taxon>Bacillati</taxon>
        <taxon>Actinomycetota</taxon>
        <taxon>Actinomycetes</taxon>
        <taxon>Sporichthyales</taxon>
        <taxon>Sporichthyaceae</taxon>
        <taxon>Sporichthya</taxon>
    </lineage>
</organism>
<accession>A0ABN1GCR8</accession>
<evidence type="ECO:0000259" key="2">
    <source>
        <dbReference type="SMART" id="SM00014"/>
    </source>
</evidence>